<proteinExistence type="predicted"/>
<dbReference type="InterPro" id="IPR021363">
    <property type="entry name" value="DUF2835"/>
</dbReference>
<evidence type="ECO:0000313" key="1">
    <source>
        <dbReference type="EMBL" id="EAR59825.1"/>
    </source>
</evidence>
<keyword evidence="2" id="KW-1185">Reference proteome</keyword>
<organism evidence="1 2">
    <name type="scientific">Neptuniibacter caesariensis</name>
    <dbReference type="NCBI Taxonomy" id="207954"/>
    <lineage>
        <taxon>Bacteria</taxon>
        <taxon>Pseudomonadati</taxon>
        <taxon>Pseudomonadota</taxon>
        <taxon>Gammaproteobacteria</taxon>
        <taxon>Oceanospirillales</taxon>
        <taxon>Oceanospirillaceae</taxon>
        <taxon>Neptuniibacter</taxon>
    </lineage>
</organism>
<protein>
    <recommendedName>
        <fullName evidence="3">Topoisomerase II</fullName>
    </recommendedName>
</protein>
<dbReference type="EMBL" id="AAOW01000031">
    <property type="protein sequence ID" value="EAR59825.1"/>
    <property type="molecule type" value="Genomic_DNA"/>
</dbReference>
<dbReference type="Pfam" id="PF11197">
    <property type="entry name" value="DUF2835"/>
    <property type="match status" value="1"/>
</dbReference>
<sequence>MKSIVVDLYISPDKYKKLYQGLAQNVYTRATDGRSVQFPAHILQPFLLSDGIKGRFRINFDDRGKYLGIEKVS</sequence>
<dbReference type="RefSeq" id="WP_007020195.1">
    <property type="nucleotide sequence ID" value="NZ_CH724125.1"/>
</dbReference>
<comment type="caution">
    <text evidence="1">The sequence shown here is derived from an EMBL/GenBank/DDBJ whole genome shotgun (WGS) entry which is preliminary data.</text>
</comment>
<dbReference type="Proteomes" id="UP000002171">
    <property type="component" value="Unassembled WGS sequence"/>
</dbReference>
<name>A0A7U8C493_NEPCE</name>
<dbReference type="AlphaFoldDB" id="A0A7U8C493"/>
<evidence type="ECO:0008006" key="3">
    <source>
        <dbReference type="Google" id="ProtNLM"/>
    </source>
</evidence>
<evidence type="ECO:0000313" key="2">
    <source>
        <dbReference type="Proteomes" id="UP000002171"/>
    </source>
</evidence>
<reference evidence="1 2" key="1">
    <citation type="submission" date="2006-02" db="EMBL/GenBank/DDBJ databases">
        <authorList>
            <person name="Pinhassi J."/>
            <person name="Pedros-Alio C."/>
            <person name="Ferriera S."/>
            <person name="Johnson J."/>
            <person name="Kravitz S."/>
            <person name="Halpern A."/>
            <person name="Remington K."/>
            <person name="Beeson K."/>
            <person name="Tran B."/>
            <person name="Rogers Y.-H."/>
            <person name="Friedman R."/>
            <person name="Venter J.C."/>
        </authorList>
    </citation>
    <scope>NUCLEOTIDE SEQUENCE [LARGE SCALE GENOMIC DNA]</scope>
    <source>
        <strain evidence="1 2">MED92</strain>
    </source>
</reference>
<dbReference type="OrthoDB" id="5600793at2"/>
<accession>A0A7U8C493</accession>
<gene>
    <name evidence="1" type="ORF">MED92_12596</name>
</gene>